<organism evidence="3 4">
    <name type="scientific">Christensenella hongkongensis</name>
    <dbReference type="NCBI Taxonomy" id="270498"/>
    <lineage>
        <taxon>Bacteria</taxon>
        <taxon>Bacillati</taxon>
        <taxon>Bacillota</taxon>
        <taxon>Clostridia</taxon>
        <taxon>Christensenellales</taxon>
        <taxon>Christensenellaceae</taxon>
        <taxon>Christensenella</taxon>
    </lineage>
</organism>
<dbReference type="InterPro" id="IPR046865">
    <property type="entry name" value="FapA_b_solenoid"/>
</dbReference>
<dbReference type="PANTHER" id="PTHR38032">
    <property type="entry name" value="POLYMERASE-RELATED"/>
    <property type="match status" value="1"/>
</dbReference>
<dbReference type="PANTHER" id="PTHR38032:SF1">
    <property type="entry name" value="RNA-BINDING PROTEIN KHPB N-TERMINAL DOMAIN-CONTAINING PROTEIN"/>
    <property type="match status" value="1"/>
</dbReference>
<evidence type="ECO:0000256" key="1">
    <source>
        <dbReference type="SAM" id="Coils"/>
    </source>
</evidence>
<dbReference type="Pfam" id="PF03961">
    <property type="entry name" value="FapA"/>
    <property type="match status" value="1"/>
</dbReference>
<evidence type="ECO:0000313" key="4">
    <source>
        <dbReference type="Proteomes" id="UP000034076"/>
    </source>
</evidence>
<dbReference type="Pfam" id="PF20250">
    <property type="entry name" value="FapA_N"/>
    <property type="match status" value="1"/>
</dbReference>
<sequence length="528" mass="57951">MEGQSGNHIKRQDFIDEILEECSEISQIDKGDISKKEVAVQLAGAEEKLLDDSWMDVFDNQNLVKKVLADIKAGAAPEQQRDKEKDAKVKITIAQDKMSARIRISPPAEGGKGITEDDILEQLREKRIIKGIKFEYIYRLANHTVYNKTFKIAQGEEKIDGTDAQLKCHFETEQEATAFYSKEDYARIQFQKVKAGDLLCEILPSTYGRSGWNILGQTLPGEDGDGIGDVSGMNTVLTGTLLYATCDGLVSLQNGMVNVFSAKTIVMLENACLEYDGTVFVEGNVTNGSRIKASGDIIIKGSVQNAVLEAGGNITLCKGITGKNSNIKAGGNIRSYFIEKARVHAEKDIVSDVVMLANIRCGGTLTLSGRRAALIGGSCQIGKDLNAKNIGNDANVLTEVALIGQKRLQKEKDAALTRIEECRAAIDQMLRAMKAAMNKAKNKEEIKTLAIRITYAKKKLEQEIEEQNAVIEEINAREGLSPSGKITVSGKLYPNVALNIDEVHYTNMQEKNYCVIAKNRSELNFSSI</sequence>
<dbReference type="STRING" id="270498.CHK_0977"/>
<evidence type="ECO:0000259" key="2">
    <source>
        <dbReference type="Pfam" id="PF20250"/>
    </source>
</evidence>
<feature type="domain" description="Flagellar Assembly Protein A N-terminal region" evidence="2">
    <location>
        <begin position="89"/>
        <end position="254"/>
    </location>
</feature>
<comment type="caution">
    <text evidence="3">The sequence shown here is derived from an EMBL/GenBank/DDBJ whole genome shotgun (WGS) entry which is preliminary data.</text>
</comment>
<dbReference type="Proteomes" id="UP000034076">
    <property type="component" value="Unassembled WGS sequence"/>
</dbReference>
<dbReference type="InterPro" id="IPR046866">
    <property type="entry name" value="FapA_N"/>
</dbReference>
<dbReference type="OrthoDB" id="9760122at2"/>
<accession>A0A0M2NMQ7</accession>
<protein>
    <recommendedName>
        <fullName evidence="2">Flagellar Assembly Protein A N-terminal region domain-containing protein</fullName>
    </recommendedName>
</protein>
<gene>
    <name evidence="3" type="ORF">CHK_0977</name>
</gene>
<reference evidence="3 4" key="1">
    <citation type="submission" date="2015-04" db="EMBL/GenBank/DDBJ databases">
        <title>Draft genome sequence of bacteremic isolate Catabacter hongkongensis type strain HKU16T.</title>
        <authorList>
            <person name="Lau S.K."/>
            <person name="Teng J.L."/>
            <person name="Huang Y."/>
            <person name="Curreem S.O."/>
            <person name="Tsui S.K."/>
            <person name="Woo P.C."/>
        </authorList>
    </citation>
    <scope>NUCLEOTIDE SEQUENCE [LARGE SCALE GENOMIC DNA]</scope>
    <source>
        <strain evidence="3 4">HKU16</strain>
    </source>
</reference>
<dbReference type="RefSeq" id="WP_046442894.1">
    <property type="nucleotide sequence ID" value="NZ_LAYJ01000076.1"/>
</dbReference>
<keyword evidence="1" id="KW-0175">Coiled coil</keyword>
<feature type="coiled-coil region" evidence="1">
    <location>
        <begin position="405"/>
        <end position="477"/>
    </location>
</feature>
<dbReference type="EMBL" id="LAYJ01000076">
    <property type="protein sequence ID" value="KKI51485.1"/>
    <property type="molecule type" value="Genomic_DNA"/>
</dbReference>
<evidence type="ECO:0000313" key="3">
    <source>
        <dbReference type="EMBL" id="KKI51485.1"/>
    </source>
</evidence>
<dbReference type="AlphaFoldDB" id="A0A0M2NMQ7"/>
<proteinExistence type="predicted"/>
<name>A0A0M2NMQ7_9FIRM</name>
<dbReference type="InterPro" id="IPR005646">
    <property type="entry name" value="FapA"/>
</dbReference>
<keyword evidence="4" id="KW-1185">Reference proteome</keyword>